<reference evidence="3" key="1">
    <citation type="submission" date="2016-10" db="EMBL/GenBank/DDBJ databases">
        <authorList>
            <person name="Varghese N."/>
            <person name="Submissions S."/>
        </authorList>
    </citation>
    <scope>NUCLEOTIDE SEQUENCE [LARGE SCALE GENOMIC DNA]</scope>
    <source>
        <strain evidence="3">DSM 4771</strain>
    </source>
</reference>
<keyword evidence="1" id="KW-1133">Transmembrane helix</keyword>
<keyword evidence="1" id="KW-0812">Transmembrane</keyword>
<protein>
    <recommendedName>
        <fullName evidence="4">PH domain-containing protein</fullName>
    </recommendedName>
</protein>
<feature type="transmembrane region" description="Helical" evidence="1">
    <location>
        <begin position="32"/>
        <end position="50"/>
    </location>
</feature>
<organism evidence="2 3">
    <name type="scientific">Salimicrobium halophilum</name>
    <dbReference type="NCBI Taxonomy" id="86666"/>
    <lineage>
        <taxon>Bacteria</taxon>
        <taxon>Bacillati</taxon>
        <taxon>Bacillota</taxon>
        <taxon>Bacilli</taxon>
        <taxon>Bacillales</taxon>
        <taxon>Bacillaceae</taxon>
        <taxon>Salimicrobium</taxon>
    </lineage>
</organism>
<dbReference type="OrthoDB" id="2427324at2"/>
<dbReference type="EMBL" id="FNEV01000002">
    <property type="protein sequence ID" value="SDJ12147.1"/>
    <property type="molecule type" value="Genomic_DNA"/>
</dbReference>
<evidence type="ECO:0000313" key="2">
    <source>
        <dbReference type="EMBL" id="SDJ12147.1"/>
    </source>
</evidence>
<evidence type="ECO:0000313" key="3">
    <source>
        <dbReference type="Proteomes" id="UP000199225"/>
    </source>
</evidence>
<accession>A0A1G8R5A9</accession>
<evidence type="ECO:0000256" key="1">
    <source>
        <dbReference type="SAM" id="Phobius"/>
    </source>
</evidence>
<gene>
    <name evidence="2" type="ORF">SAMN04490247_0835</name>
</gene>
<dbReference type="AlphaFoldDB" id="A0A1G8R5A9"/>
<name>A0A1G8R5A9_9BACI</name>
<sequence length="141" mass="16437">MEFTAKPARSILVFFLLLSVTGVSRSNYLNVTIVFLCAAAFLLVSLLLSFRMKIEDSRLSYVVFIANLKVYQRTVSPEDIKKIKFKRAGWMKKKVVVKMTKGFNWRVLHFEPETIYRELELYANSEEIPVIKTNNYCVLEK</sequence>
<dbReference type="RefSeq" id="WP_093192379.1">
    <property type="nucleotide sequence ID" value="NZ_FNEV01000002.1"/>
</dbReference>
<evidence type="ECO:0008006" key="4">
    <source>
        <dbReference type="Google" id="ProtNLM"/>
    </source>
</evidence>
<proteinExistence type="predicted"/>
<keyword evidence="1" id="KW-0472">Membrane</keyword>
<dbReference type="Proteomes" id="UP000199225">
    <property type="component" value="Unassembled WGS sequence"/>
</dbReference>
<keyword evidence="3" id="KW-1185">Reference proteome</keyword>
<dbReference type="STRING" id="86666.SAMN04490247_0835"/>